<protein>
    <submittedName>
        <fullName evidence="1">TATA-box-binding protein</fullName>
    </submittedName>
</protein>
<dbReference type="Proteomes" id="UP000248329">
    <property type="component" value="Unassembled WGS sequence"/>
</dbReference>
<evidence type="ECO:0000313" key="1">
    <source>
        <dbReference type="EMBL" id="PXF57396.1"/>
    </source>
</evidence>
<gene>
    <name evidence="1" type="ORF">C4B59_15310</name>
</gene>
<comment type="caution">
    <text evidence="1">The sequence shown here is derived from an EMBL/GenBank/DDBJ whole genome shotgun (WGS) entry which is preliminary data.</text>
</comment>
<name>A0AC61KYT5_9EURY</name>
<accession>A0AC61KYT5</accession>
<proteinExistence type="predicted"/>
<dbReference type="EMBL" id="PQXF01000061">
    <property type="protein sequence ID" value="PXF57396.1"/>
    <property type="molecule type" value="Genomic_DNA"/>
</dbReference>
<organism evidence="1 2">
    <name type="scientific">Candidatus Methanogaster sp</name>
    <dbReference type="NCBI Taxonomy" id="3386292"/>
    <lineage>
        <taxon>Archaea</taxon>
        <taxon>Methanobacteriati</taxon>
        <taxon>Methanobacteriota</taxon>
        <taxon>Stenosarchaea group</taxon>
        <taxon>Methanomicrobia</taxon>
        <taxon>Methanosarcinales</taxon>
        <taxon>ANME-2 cluster</taxon>
        <taxon>Candidatus Methanogasteraceae</taxon>
        <taxon>Candidatus Methanogaster</taxon>
    </lineage>
</organism>
<evidence type="ECO:0000313" key="2">
    <source>
        <dbReference type="Proteomes" id="UP000248329"/>
    </source>
</evidence>
<sequence>MIDPTIKIENIVASMELSDHFDLLHISSSLENADYDKNKFPGLVYRIKDPKTAFLVFGSGKANCTGAKSIPDVDTAIMILSEDLTNLGYTITNTDYTVQNIVAGASLDTELDLDAIAIGLGFENIEYEPEVFPGLVYRIKDPKVVVLIFRSGKLVITGAKTQEECEFAKMDVWQQLNNLGLV</sequence>
<reference evidence="1" key="1">
    <citation type="submission" date="2018-01" db="EMBL/GenBank/DDBJ databases">
        <authorList>
            <person name="Krukenberg V."/>
        </authorList>
    </citation>
    <scope>NUCLEOTIDE SEQUENCE</scope>
    <source>
        <strain evidence="1">E20ANME2</strain>
    </source>
</reference>